<keyword evidence="5" id="KW-1185">Reference proteome</keyword>
<organism evidence="4 5">
    <name type="scientific">Amycolatopsis pigmentata</name>
    <dbReference type="NCBI Taxonomy" id="450801"/>
    <lineage>
        <taxon>Bacteria</taxon>
        <taxon>Bacillati</taxon>
        <taxon>Actinomycetota</taxon>
        <taxon>Actinomycetes</taxon>
        <taxon>Pseudonocardiales</taxon>
        <taxon>Pseudonocardiaceae</taxon>
        <taxon>Amycolatopsis</taxon>
    </lineage>
</organism>
<reference evidence="5" key="1">
    <citation type="journal article" date="2019" name="Int. J. Syst. Evol. Microbiol.">
        <title>The Global Catalogue of Microorganisms (GCM) 10K type strain sequencing project: providing services to taxonomists for standard genome sequencing and annotation.</title>
        <authorList>
            <consortium name="The Broad Institute Genomics Platform"/>
            <consortium name="The Broad Institute Genome Sequencing Center for Infectious Disease"/>
            <person name="Wu L."/>
            <person name="Ma J."/>
        </authorList>
    </citation>
    <scope>NUCLEOTIDE SEQUENCE [LARGE SCALE GENOMIC DNA]</scope>
    <source>
        <strain evidence="5">CGMCC 4.7645</strain>
    </source>
</reference>
<feature type="domain" description="PucR C-terminal helix-turn-helix" evidence="2">
    <location>
        <begin position="442"/>
        <end position="498"/>
    </location>
</feature>
<gene>
    <name evidence="4" type="ORF">ACFSXZ_01300</name>
</gene>
<comment type="similarity">
    <text evidence="1">Belongs to the CdaR family.</text>
</comment>
<dbReference type="PANTHER" id="PTHR33744:SF17">
    <property type="entry name" value="CONSERVED PROTEIN"/>
    <property type="match status" value="1"/>
</dbReference>
<dbReference type="InterPro" id="IPR025736">
    <property type="entry name" value="PucR_C-HTH_dom"/>
</dbReference>
<proteinExistence type="inferred from homology"/>
<dbReference type="Pfam" id="PF13556">
    <property type="entry name" value="HTH_30"/>
    <property type="match status" value="1"/>
</dbReference>
<dbReference type="Pfam" id="PF17853">
    <property type="entry name" value="GGDEF_2"/>
    <property type="match status" value="1"/>
</dbReference>
<dbReference type="EMBL" id="JBHUKR010000002">
    <property type="protein sequence ID" value="MFD2414955.1"/>
    <property type="molecule type" value="Genomic_DNA"/>
</dbReference>
<comment type="caution">
    <text evidence="4">The sequence shown here is derived from an EMBL/GenBank/DDBJ whole genome shotgun (WGS) entry which is preliminary data.</text>
</comment>
<dbReference type="PANTHER" id="PTHR33744">
    <property type="entry name" value="CARBOHYDRATE DIACID REGULATOR"/>
    <property type="match status" value="1"/>
</dbReference>
<evidence type="ECO:0000313" key="4">
    <source>
        <dbReference type="EMBL" id="MFD2414955.1"/>
    </source>
</evidence>
<dbReference type="InterPro" id="IPR041522">
    <property type="entry name" value="CdaR_GGDEF"/>
</dbReference>
<dbReference type="InterPro" id="IPR051448">
    <property type="entry name" value="CdaR-like_regulators"/>
</dbReference>
<dbReference type="Gene3D" id="1.10.10.2840">
    <property type="entry name" value="PucR C-terminal helix-turn-helix domain"/>
    <property type="match status" value="1"/>
</dbReference>
<evidence type="ECO:0000259" key="2">
    <source>
        <dbReference type="Pfam" id="PF13556"/>
    </source>
</evidence>
<accession>A0ABW5FLB4</accession>
<evidence type="ECO:0000256" key="1">
    <source>
        <dbReference type="ARBA" id="ARBA00006754"/>
    </source>
</evidence>
<protein>
    <submittedName>
        <fullName evidence="4">PucR family transcriptional regulator</fullName>
    </submittedName>
</protein>
<evidence type="ECO:0000313" key="5">
    <source>
        <dbReference type="Proteomes" id="UP001597417"/>
    </source>
</evidence>
<sequence length="504" mass="54030">MATVGALLDVLGSVLHPVTGSLGFDNVVTELVLIGPGDPIPEVAGAALLYVGDRDVPTDLCGVQASVVIGKPCSIPDGSWDESTVPVLLADEQTPWHHLQQLINTAIHTGAGGQRVMLGDLFSLVSSIAQAIGAATSIEDPHQRVLAYSSVPGQPIDDARQQGILGRQVPDFAVNDAEYQAVRRAPAAVRIPARGTLQPRLAIAVRSGADLLGYIWVINVDDSLPSAAEEALVGASQLAAMHLLHIRTAGAAERRARGDLLGSLLDARSAPELVGERLGLDVDTRIAIMGLRVGDNSERDSTRDEIVADLAAIHCRGVEPRSAVHVHYGIVYVLMPASHLTRSQLVDLGHRIAERARTALRERVTVAVGATRPSLHEIAESRADVDATLRIIDAGSVVAVEDVLPQVMLLAIKMQLMASPRLRLPVIERIYEHDREHGTSYAETALTYLAHGDVSSAAAALTLHHNSLRYRLARVQELFHLDLADPDIRLTAWLQLRIDHLGDA</sequence>
<dbReference type="Proteomes" id="UP001597417">
    <property type="component" value="Unassembled WGS sequence"/>
</dbReference>
<dbReference type="RefSeq" id="WP_378260284.1">
    <property type="nucleotide sequence ID" value="NZ_JBHUKR010000002.1"/>
</dbReference>
<feature type="domain" description="CdaR GGDEF-like" evidence="3">
    <location>
        <begin position="275"/>
        <end position="391"/>
    </location>
</feature>
<evidence type="ECO:0000259" key="3">
    <source>
        <dbReference type="Pfam" id="PF17853"/>
    </source>
</evidence>
<name>A0ABW5FLB4_9PSEU</name>
<dbReference type="InterPro" id="IPR042070">
    <property type="entry name" value="PucR_C-HTH_sf"/>
</dbReference>